<accession>A0A4U6V7X2</accession>
<feature type="transmembrane region" description="Helical" evidence="6">
    <location>
        <begin position="220"/>
        <end position="239"/>
    </location>
</feature>
<feature type="transmembrane region" description="Helical" evidence="6">
    <location>
        <begin position="138"/>
        <end position="156"/>
    </location>
</feature>
<feature type="transmembrane region" description="Helical" evidence="6">
    <location>
        <begin position="287"/>
        <end position="305"/>
    </location>
</feature>
<evidence type="ECO:0000256" key="5">
    <source>
        <dbReference type="ARBA" id="ARBA00023136"/>
    </source>
</evidence>
<dbReference type="InterPro" id="IPR030184">
    <property type="entry name" value="WAT1-related"/>
</dbReference>
<comment type="similarity">
    <text evidence="2 6">Belongs to the drug/metabolite transporter (DMT) superfamily. Plant drug/metabolite exporter (P-DME) (TC 2.A.7.4) family.</text>
</comment>
<feature type="transmembrane region" description="Helical" evidence="6">
    <location>
        <begin position="259"/>
        <end position="280"/>
    </location>
</feature>
<evidence type="ECO:0000256" key="2">
    <source>
        <dbReference type="ARBA" id="ARBA00007635"/>
    </source>
</evidence>
<evidence type="ECO:0000259" key="8">
    <source>
        <dbReference type="Pfam" id="PF00892"/>
    </source>
</evidence>
<organism evidence="9 10">
    <name type="scientific">Setaria viridis</name>
    <name type="common">Green bristlegrass</name>
    <name type="synonym">Setaria italica subsp. viridis</name>
    <dbReference type="NCBI Taxonomy" id="4556"/>
    <lineage>
        <taxon>Eukaryota</taxon>
        <taxon>Viridiplantae</taxon>
        <taxon>Streptophyta</taxon>
        <taxon>Embryophyta</taxon>
        <taxon>Tracheophyta</taxon>
        <taxon>Spermatophyta</taxon>
        <taxon>Magnoliopsida</taxon>
        <taxon>Liliopsida</taxon>
        <taxon>Poales</taxon>
        <taxon>Poaceae</taxon>
        <taxon>PACMAD clade</taxon>
        <taxon>Panicoideae</taxon>
        <taxon>Panicodae</taxon>
        <taxon>Paniceae</taxon>
        <taxon>Cenchrinae</taxon>
        <taxon>Setaria</taxon>
    </lineage>
</organism>
<name>A0A4U6V7X2_SETVI</name>
<dbReference type="Gramene" id="TKW23733">
    <property type="protein sequence ID" value="TKW23733"/>
    <property type="gene ID" value="SEVIR_3G006700v2"/>
</dbReference>
<evidence type="ECO:0000256" key="3">
    <source>
        <dbReference type="ARBA" id="ARBA00022692"/>
    </source>
</evidence>
<dbReference type="GO" id="GO:0022857">
    <property type="term" value="F:transmembrane transporter activity"/>
    <property type="evidence" value="ECO:0007669"/>
    <property type="project" value="InterPro"/>
</dbReference>
<gene>
    <name evidence="9" type="ORF">SEVIR_3G006700v2</name>
</gene>
<dbReference type="InterPro" id="IPR000620">
    <property type="entry name" value="EamA_dom"/>
</dbReference>
<dbReference type="AlphaFoldDB" id="A0A4U6V7X2"/>
<dbReference type="InterPro" id="IPR037185">
    <property type="entry name" value="EmrE-like"/>
</dbReference>
<dbReference type="Proteomes" id="UP000298652">
    <property type="component" value="Chromosome 3"/>
</dbReference>
<keyword evidence="5 6" id="KW-0472">Membrane</keyword>
<evidence type="ECO:0000313" key="9">
    <source>
        <dbReference type="EMBL" id="TKW23733.1"/>
    </source>
</evidence>
<dbReference type="Pfam" id="PF00892">
    <property type="entry name" value="EamA"/>
    <property type="match status" value="1"/>
</dbReference>
<dbReference type="GO" id="GO:0016020">
    <property type="term" value="C:membrane"/>
    <property type="evidence" value="ECO:0007669"/>
    <property type="project" value="UniProtKB-SubCell"/>
</dbReference>
<feature type="domain" description="EamA" evidence="8">
    <location>
        <begin position="16"/>
        <end position="154"/>
    </location>
</feature>
<dbReference type="PANTHER" id="PTHR31218">
    <property type="entry name" value="WAT1-RELATED PROTEIN"/>
    <property type="match status" value="1"/>
</dbReference>
<evidence type="ECO:0000256" key="6">
    <source>
        <dbReference type="RuleBase" id="RU363077"/>
    </source>
</evidence>
<keyword evidence="10" id="KW-1185">Reference proteome</keyword>
<proteinExistence type="inferred from homology"/>
<keyword evidence="4 6" id="KW-1133">Transmembrane helix</keyword>
<evidence type="ECO:0000313" key="10">
    <source>
        <dbReference type="Proteomes" id="UP000298652"/>
    </source>
</evidence>
<feature type="region of interest" description="Disordered" evidence="7">
    <location>
        <begin position="345"/>
        <end position="376"/>
    </location>
</feature>
<evidence type="ECO:0000256" key="1">
    <source>
        <dbReference type="ARBA" id="ARBA00004141"/>
    </source>
</evidence>
<dbReference type="SUPFAM" id="SSF103481">
    <property type="entry name" value="Multidrug resistance efflux transporter EmrE"/>
    <property type="match status" value="1"/>
</dbReference>
<evidence type="ECO:0000256" key="7">
    <source>
        <dbReference type="SAM" id="MobiDB-lite"/>
    </source>
</evidence>
<comment type="subcellular location">
    <subcellularLocation>
        <location evidence="1 6">Membrane</location>
        <topology evidence="1 6">Multi-pass membrane protein</topology>
    </subcellularLocation>
</comment>
<feature type="transmembrane region" description="Helical" evidence="6">
    <location>
        <begin position="75"/>
        <end position="94"/>
    </location>
</feature>
<feature type="transmembrane region" description="Helical" evidence="6">
    <location>
        <begin position="46"/>
        <end position="63"/>
    </location>
</feature>
<keyword evidence="3 6" id="KW-0812">Transmembrane</keyword>
<feature type="transmembrane region" description="Helical" evidence="6">
    <location>
        <begin position="106"/>
        <end position="126"/>
    </location>
</feature>
<feature type="transmembrane region" description="Helical" evidence="6">
    <location>
        <begin position="189"/>
        <end position="208"/>
    </location>
</feature>
<sequence length="376" mass="40903">MGGGGGSGDVARPVAAMVVVQVIFAGVNIFYKLAVCDGMDMRVLVAYRYLFASAFLAPLAYFIERRNRTKLTWRVVVLSFICGLTGGSLAQNLYISGMKLTSATFASATTNLIPAATFVLALIFRYERLAIRTFSGQAKLAGTLLGVGGAMLLTFYKGADVTPWHSSVNLVAHQHRQQLEVVAEATNRVMGSLLCISSCFFYAIWLILQAKLSKEYPFHYSSTALMCAMSTLQSVAFALCYDRDPGQWRLGFDVRLLSVVYSGVLASGVMLVVLSCSLLLGEKLHLGSALGAVLIVMGLYAVLWGKGRETELAAKVAELPTDDDDVDDRRRIDVVVQLPTAMSCLPPHTIHSSDHQANTDSHSQPEEDQLQRSTTR</sequence>
<dbReference type="EMBL" id="CM016554">
    <property type="protein sequence ID" value="TKW23733.1"/>
    <property type="molecule type" value="Genomic_DNA"/>
</dbReference>
<reference evidence="9" key="1">
    <citation type="submission" date="2019-03" db="EMBL/GenBank/DDBJ databases">
        <title>WGS assembly of Setaria viridis.</title>
        <authorList>
            <person name="Huang P."/>
            <person name="Jenkins J."/>
            <person name="Grimwood J."/>
            <person name="Barry K."/>
            <person name="Healey A."/>
            <person name="Mamidi S."/>
            <person name="Sreedasyam A."/>
            <person name="Shu S."/>
            <person name="Feldman M."/>
            <person name="Wu J."/>
            <person name="Yu Y."/>
            <person name="Chen C."/>
            <person name="Johnson J."/>
            <person name="Rokhsar D."/>
            <person name="Baxter I."/>
            <person name="Schmutz J."/>
            <person name="Brutnell T."/>
            <person name="Kellogg E."/>
        </authorList>
    </citation>
    <scope>NUCLEOTIDE SEQUENCE [LARGE SCALE GENOMIC DNA]</scope>
</reference>
<feature type="transmembrane region" description="Helical" evidence="6">
    <location>
        <begin position="14"/>
        <end position="34"/>
    </location>
</feature>
<protein>
    <recommendedName>
        <fullName evidence="6">WAT1-related protein</fullName>
    </recommendedName>
</protein>
<evidence type="ECO:0000256" key="4">
    <source>
        <dbReference type="ARBA" id="ARBA00022989"/>
    </source>
</evidence>